<keyword evidence="6 7" id="KW-0472">Membrane</keyword>
<dbReference type="GeneID" id="15392034"/>
<organism evidence="9 10">
    <name type="scientific">Archaeoglobus sulfaticallidus PM70-1</name>
    <dbReference type="NCBI Taxonomy" id="387631"/>
    <lineage>
        <taxon>Archaea</taxon>
        <taxon>Methanobacteriati</taxon>
        <taxon>Methanobacteriota</taxon>
        <taxon>Archaeoglobi</taxon>
        <taxon>Archaeoglobales</taxon>
        <taxon>Archaeoglobaceae</taxon>
        <taxon>Archaeoglobus</taxon>
    </lineage>
</organism>
<evidence type="ECO:0000256" key="2">
    <source>
        <dbReference type="ARBA" id="ARBA00022448"/>
    </source>
</evidence>
<feature type="transmembrane region" description="Helical" evidence="7">
    <location>
        <begin position="221"/>
        <end position="239"/>
    </location>
</feature>
<evidence type="ECO:0000256" key="6">
    <source>
        <dbReference type="ARBA" id="ARBA00023136"/>
    </source>
</evidence>
<dbReference type="GO" id="GO:0005886">
    <property type="term" value="C:plasma membrane"/>
    <property type="evidence" value="ECO:0007669"/>
    <property type="project" value="UniProtKB-SubCell"/>
</dbReference>
<dbReference type="Pfam" id="PF12911">
    <property type="entry name" value="OppC_N"/>
    <property type="match status" value="1"/>
</dbReference>
<evidence type="ECO:0000259" key="8">
    <source>
        <dbReference type="PROSITE" id="PS50928"/>
    </source>
</evidence>
<dbReference type="Pfam" id="PF00528">
    <property type="entry name" value="BPD_transp_1"/>
    <property type="match status" value="1"/>
</dbReference>
<protein>
    <submittedName>
        <fullName evidence="9">ABC-type dipeptide/oligopeptide/nickel transport systems, permease component</fullName>
    </submittedName>
</protein>
<dbReference type="HOGENOM" id="CLU_028518_1_2_2"/>
<dbReference type="Gene3D" id="1.10.3720.10">
    <property type="entry name" value="MetI-like"/>
    <property type="match status" value="1"/>
</dbReference>
<keyword evidence="5 7" id="KW-1133">Transmembrane helix</keyword>
<dbReference type="OrthoDB" id="312811at2157"/>
<comment type="subcellular location">
    <subcellularLocation>
        <location evidence="1 7">Cell membrane</location>
        <topology evidence="1 7">Multi-pass membrane protein</topology>
    </subcellularLocation>
</comment>
<keyword evidence="4 7" id="KW-0812">Transmembrane</keyword>
<evidence type="ECO:0000313" key="9">
    <source>
        <dbReference type="EMBL" id="AGK60415.1"/>
    </source>
</evidence>
<dbReference type="eggNOG" id="arCOG00748">
    <property type="taxonomic scope" value="Archaea"/>
</dbReference>
<dbReference type="EMBL" id="CP005290">
    <property type="protein sequence ID" value="AGK60415.1"/>
    <property type="molecule type" value="Genomic_DNA"/>
</dbReference>
<dbReference type="InterPro" id="IPR025966">
    <property type="entry name" value="OppC_N"/>
</dbReference>
<feature type="domain" description="ABC transmembrane type-1" evidence="8">
    <location>
        <begin position="131"/>
        <end position="351"/>
    </location>
</feature>
<dbReference type="SUPFAM" id="SSF161098">
    <property type="entry name" value="MetI-like"/>
    <property type="match status" value="1"/>
</dbReference>
<keyword evidence="3" id="KW-1003">Cell membrane</keyword>
<evidence type="ECO:0000313" key="10">
    <source>
        <dbReference type="Proteomes" id="UP000013307"/>
    </source>
</evidence>
<dbReference type="PANTHER" id="PTHR43386">
    <property type="entry name" value="OLIGOPEPTIDE TRANSPORT SYSTEM PERMEASE PROTEIN APPC"/>
    <property type="match status" value="1"/>
</dbReference>
<feature type="transmembrane region" description="Helical" evidence="7">
    <location>
        <begin position="173"/>
        <end position="190"/>
    </location>
</feature>
<dbReference type="InterPro" id="IPR050366">
    <property type="entry name" value="BP-dependent_transpt_permease"/>
</dbReference>
<evidence type="ECO:0000256" key="5">
    <source>
        <dbReference type="ARBA" id="ARBA00022989"/>
    </source>
</evidence>
<dbReference type="GO" id="GO:0055085">
    <property type="term" value="P:transmembrane transport"/>
    <property type="evidence" value="ECO:0007669"/>
    <property type="project" value="InterPro"/>
</dbReference>
<dbReference type="CDD" id="cd06261">
    <property type="entry name" value="TM_PBP2"/>
    <property type="match status" value="1"/>
</dbReference>
<evidence type="ECO:0000256" key="7">
    <source>
        <dbReference type="RuleBase" id="RU363032"/>
    </source>
</evidence>
<dbReference type="InterPro" id="IPR035906">
    <property type="entry name" value="MetI-like_sf"/>
</dbReference>
<reference evidence="9 10" key="1">
    <citation type="journal article" date="2013" name="Genome Announc.">
        <title>Complete Genome Sequence of the Thermophilic and Facultatively Chemolithoautotrophic Sulfate Reducer Archaeoglobus sulfaticallidus Strain PM70-1T.</title>
        <authorList>
            <person name="Stokke R."/>
            <person name="Hocking W.P."/>
            <person name="Steinsbu B.O."/>
            <person name="Steen I.H."/>
        </authorList>
    </citation>
    <scope>NUCLEOTIDE SEQUENCE [LARGE SCALE GENOMIC DNA]</scope>
    <source>
        <strain evidence="9">PM70-1</strain>
    </source>
</reference>
<dbReference type="STRING" id="387631.Asulf_00388"/>
<name>N0BJV1_9EURY</name>
<accession>N0BJV1</accession>
<dbReference type="AlphaFoldDB" id="N0BJV1"/>
<feature type="transmembrane region" description="Helical" evidence="7">
    <location>
        <begin position="283"/>
        <end position="309"/>
    </location>
</feature>
<gene>
    <name evidence="9" type="ORF">Asulf_00388</name>
</gene>
<dbReference type="Proteomes" id="UP000013307">
    <property type="component" value="Chromosome"/>
</dbReference>
<evidence type="ECO:0000256" key="3">
    <source>
        <dbReference type="ARBA" id="ARBA00022475"/>
    </source>
</evidence>
<dbReference type="KEGG" id="ast:Asulf_00388"/>
<dbReference type="PROSITE" id="PS50928">
    <property type="entry name" value="ABC_TM1"/>
    <property type="match status" value="1"/>
</dbReference>
<evidence type="ECO:0000256" key="4">
    <source>
        <dbReference type="ARBA" id="ARBA00022692"/>
    </source>
</evidence>
<keyword evidence="10" id="KW-1185">Reference proteome</keyword>
<proteinExistence type="inferred from homology"/>
<feature type="transmembrane region" description="Helical" evidence="7">
    <location>
        <begin position="329"/>
        <end position="350"/>
    </location>
</feature>
<feature type="transmembrane region" description="Helical" evidence="7">
    <location>
        <begin position="135"/>
        <end position="161"/>
    </location>
</feature>
<keyword evidence="2 7" id="KW-0813">Transport</keyword>
<comment type="similarity">
    <text evidence="7">Belongs to the binding-protein-dependent transport system permease family.</text>
</comment>
<feature type="transmembrane region" description="Helical" evidence="7">
    <location>
        <begin position="67"/>
        <end position="88"/>
    </location>
</feature>
<dbReference type="InterPro" id="IPR000515">
    <property type="entry name" value="MetI-like"/>
</dbReference>
<dbReference type="RefSeq" id="WP_015590014.1">
    <property type="nucleotide sequence ID" value="NC_021169.1"/>
</dbReference>
<evidence type="ECO:0000256" key="1">
    <source>
        <dbReference type="ARBA" id="ARBA00004651"/>
    </source>
</evidence>
<sequence length="378" mass="42388">MQESREIQETQKEEEYQRSILDRISDLFIEVVVSIISLVRKDWREKNRSRIAEWKLMFYALNRSPPGIIGLFLVTMFVLLGIFGPYLAPYKYNYFPIFENGRTYLSPPGEFFPLGADHFGRDLVSLLLQGARTSLVISIIVILLGVPLGIILGLVAGYFGGKVDEIIMRITDMFLAFPPLILAIAFAAVLPERITGLIDSSPLLQQILLWLFALDTREAGNLGRLLAVMIAMAVVWWPGYARITRGSTLTEREVLYVESAKAIGLSSTTIMARHILPNIIGPILVYITLDFGSVVLTEAGLSFLGLGATPPIADWGRIVYDGSQFFPKAWWLIVFPGLIVLLDVLGWNLLGDSLRDVLDPKLRRSIEFKVKKKKGEQE</sequence>
<dbReference type="PANTHER" id="PTHR43386:SF1">
    <property type="entry name" value="D,D-DIPEPTIDE TRANSPORT SYSTEM PERMEASE PROTEIN DDPC-RELATED"/>
    <property type="match status" value="1"/>
</dbReference>